<keyword evidence="2" id="KW-1185">Reference proteome</keyword>
<organism evidence="1 2">
    <name type="scientific">Wenyingzhuangia fucanilytica</name>
    <dbReference type="NCBI Taxonomy" id="1790137"/>
    <lineage>
        <taxon>Bacteria</taxon>
        <taxon>Pseudomonadati</taxon>
        <taxon>Bacteroidota</taxon>
        <taxon>Flavobacteriia</taxon>
        <taxon>Flavobacteriales</taxon>
        <taxon>Flavobacteriaceae</taxon>
        <taxon>Wenyingzhuangia</taxon>
    </lineage>
</organism>
<dbReference type="KEGG" id="wfu:AXE80_10820"/>
<evidence type="ECO:0000313" key="1">
    <source>
        <dbReference type="EMBL" id="ANW96736.1"/>
    </source>
</evidence>
<dbReference type="AlphaFoldDB" id="A0A1B1Y7J7"/>
<dbReference type="STRING" id="1790137.AXE80_10820"/>
<gene>
    <name evidence="1" type="ORF">AXE80_10820</name>
</gene>
<dbReference type="EMBL" id="CP014224">
    <property type="protein sequence ID" value="ANW96736.1"/>
    <property type="molecule type" value="Genomic_DNA"/>
</dbReference>
<dbReference type="OrthoDB" id="1272765at2"/>
<proteinExistence type="predicted"/>
<evidence type="ECO:0000313" key="2">
    <source>
        <dbReference type="Proteomes" id="UP000092967"/>
    </source>
</evidence>
<dbReference type="Proteomes" id="UP000092967">
    <property type="component" value="Chromosome"/>
</dbReference>
<sequence>MAYISKNLNRPSKNSAGTREKFNTYVSFVPLDVIKKDPETDDNGVKTVEDLVLNAGEYAEKIYASPSSIKITKTSDGDEDAIGWTTGVEFSHPGDELEKNEFEQNRTNVPGIIIVGFNQCGPNPFAKIIGDCSAPVYLKVEGQNDNEGTKSLFKFEQTVKSTSVPRFHYGNIPFETPVDTVAADATTIDASAGNGEYQLQDGSASAATIDAFTNVTESTVITLKGSGGTNPSVVNAATNILLKEGASWTANLNATLTLKAFKSGAASYTMIEVSRS</sequence>
<protein>
    <submittedName>
        <fullName evidence="1">Uncharacterized protein</fullName>
    </submittedName>
</protein>
<accession>A0A1B1Y7J7</accession>
<dbReference type="RefSeq" id="WP_068827170.1">
    <property type="nucleotide sequence ID" value="NZ_CP014224.1"/>
</dbReference>
<reference evidence="1 2" key="1">
    <citation type="submission" date="2016-02" db="EMBL/GenBank/DDBJ databases">
        <authorList>
            <person name="Wen L."/>
            <person name="He K."/>
            <person name="Yang H."/>
        </authorList>
    </citation>
    <scope>NUCLEOTIDE SEQUENCE [LARGE SCALE GENOMIC DNA]</scope>
    <source>
        <strain evidence="1 2">CZ1127</strain>
    </source>
</reference>
<name>A0A1B1Y7J7_9FLAO</name>